<evidence type="ECO:0000256" key="4">
    <source>
        <dbReference type="SAM" id="SignalP"/>
    </source>
</evidence>
<feature type="signal peptide" evidence="4">
    <location>
        <begin position="1"/>
        <end position="25"/>
    </location>
</feature>
<dbReference type="InterPro" id="IPR005632">
    <property type="entry name" value="Chaperone_Skp"/>
</dbReference>
<dbReference type="GO" id="GO:0051082">
    <property type="term" value="F:unfolded protein binding"/>
    <property type="evidence" value="ECO:0007669"/>
    <property type="project" value="InterPro"/>
</dbReference>
<name>A0A291QUM1_9BACT</name>
<evidence type="ECO:0008006" key="7">
    <source>
        <dbReference type="Google" id="ProtNLM"/>
    </source>
</evidence>
<dbReference type="AlphaFoldDB" id="A0A291QUM1"/>
<organism evidence="5 6">
    <name type="scientific">Chitinophaga caeni</name>
    <dbReference type="NCBI Taxonomy" id="2029983"/>
    <lineage>
        <taxon>Bacteria</taxon>
        <taxon>Pseudomonadati</taxon>
        <taxon>Bacteroidota</taxon>
        <taxon>Chitinophagia</taxon>
        <taxon>Chitinophagales</taxon>
        <taxon>Chitinophagaceae</taxon>
        <taxon>Chitinophaga</taxon>
    </lineage>
</organism>
<proteinExistence type="inferred from homology"/>
<dbReference type="EMBL" id="CP023777">
    <property type="protein sequence ID" value="ATL47544.1"/>
    <property type="molecule type" value="Genomic_DNA"/>
</dbReference>
<dbReference type="GO" id="GO:0050821">
    <property type="term" value="P:protein stabilization"/>
    <property type="evidence" value="ECO:0007669"/>
    <property type="project" value="TreeGrafter"/>
</dbReference>
<dbReference type="KEGG" id="cbae:COR50_10390"/>
<dbReference type="OrthoDB" id="1493259at2"/>
<dbReference type="Proteomes" id="UP000220133">
    <property type="component" value="Chromosome"/>
</dbReference>
<accession>A0A291QUM1</accession>
<keyword evidence="6" id="KW-1185">Reference proteome</keyword>
<evidence type="ECO:0000256" key="3">
    <source>
        <dbReference type="SAM" id="Coils"/>
    </source>
</evidence>
<dbReference type="Pfam" id="PF03938">
    <property type="entry name" value="OmpH"/>
    <property type="match status" value="1"/>
</dbReference>
<reference evidence="5 6" key="1">
    <citation type="submission" date="2017-10" db="EMBL/GenBank/DDBJ databases">
        <title>Paenichitinophaga pekingensis gen. nov., sp. nov., isolated from activated sludge.</title>
        <authorList>
            <person name="Jin D."/>
            <person name="Kong X."/>
            <person name="Deng Y."/>
            <person name="Bai Z."/>
        </authorList>
    </citation>
    <scope>NUCLEOTIDE SEQUENCE [LARGE SCALE GENOMIC DNA]</scope>
    <source>
        <strain evidence="5 6">13</strain>
    </source>
</reference>
<feature type="chain" id="PRO_5012538939" description="Outer membrane chaperone Skp" evidence="4">
    <location>
        <begin position="26"/>
        <end position="203"/>
    </location>
</feature>
<sequence>MYTTKQFVKNGFLMAVAAATFMACGQSNQSTSNPSTTKDSGAVAMKGLNIAYVDLDSLEAHYEYFKVKKAELEKRQISIDNELKADARALQNRLNSLQQRANTLTQAEGEAIQRDLMQQQQALEEKRNKLSQQYMQVEATFNDELRRKLDDFLGKFNADKRYGYIFSYRDGGSNILYKDPAFDITAEVIEGLNAENEQNKDKK</sequence>
<protein>
    <recommendedName>
        <fullName evidence="7">Outer membrane chaperone Skp</fullName>
    </recommendedName>
</protein>
<comment type="similarity">
    <text evidence="1">Belongs to the Skp family.</text>
</comment>
<dbReference type="InterPro" id="IPR024930">
    <property type="entry name" value="Skp_dom_sf"/>
</dbReference>
<dbReference type="Gene3D" id="3.30.910.20">
    <property type="entry name" value="Skp domain"/>
    <property type="match status" value="1"/>
</dbReference>
<gene>
    <name evidence="5" type="ORF">COR50_10390</name>
</gene>
<keyword evidence="3" id="KW-0175">Coiled coil</keyword>
<dbReference type="PANTHER" id="PTHR35089">
    <property type="entry name" value="CHAPERONE PROTEIN SKP"/>
    <property type="match status" value="1"/>
</dbReference>
<dbReference type="PROSITE" id="PS51257">
    <property type="entry name" value="PROKAR_LIPOPROTEIN"/>
    <property type="match status" value="1"/>
</dbReference>
<feature type="coiled-coil region" evidence="3">
    <location>
        <begin position="55"/>
        <end position="140"/>
    </location>
</feature>
<evidence type="ECO:0000256" key="1">
    <source>
        <dbReference type="ARBA" id="ARBA00009091"/>
    </source>
</evidence>
<dbReference type="GO" id="GO:0005829">
    <property type="term" value="C:cytosol"/>
    <property type="evidence" value="ECO:0007669"/>
    <property type="project" value="TreeGrafter"/>
</dbReference>
<dbReference type="PANTHER" id="PTHR35089:SF1">
    <property type="entry name" value="CHAPERONE PROTEIN SKP"/>
    <property type="match status" value="1"/>
</dbReference>
<keyword evidence="2 4" id="KW-0732">Signal</keyword>
<dbReference type="RefSeq" id="WP_098193921.1">
    <property type="nucleotide sequence ID" value="NZ_CP023777.1"/>
</dbReference>
<evidence type="ECO:0000313" key="5">
    <source>
        <dbReference type="EMBL" id="ATL47544.1"/>
    </source>
</evidence>
<dbReference type="SMART" id="SM00935">
    <property type="entry name" value="OmpH"/>
    <property type="match status" value="1"/>
</dbReference>
<evidence type="ECO:0000313" key="6">
    <source>
        <dbReference type="Proteomes" id="UP000220133"/>
    </source>
</evidence>
<dbReference type="SUPFAM" id="SSF111384">
    <property type="entry name" value="OmpH-like"/>
    <property type="match status" value="1"/>
</dbReference>
<evidence type="ECO:0000256" key="2">
    <source>
        <dbReference type="ARBA" id="ARBA00022729"/>
    </source>
</evidence>